<dbReference type="RefSeq" id="WP_126685456.1">
    <property type="nucleotide sequence ID" value="NZ_RYYV01000010.1"/>
</dbReference>
<evidence type="ECO:0000259" key="3">
    <source>
        <dbReference type="Pfam" id="PF19295"/>
    </source>
</evidence>
<feature type="domain" description="SUF system FeS cluster assembly SufBD core" evidence="2">
    <location>
        <begin position="217"/>
        <end position="459"/>
    </location>
</feature>
<dbReference type="GO" id="GO:0016226">
    <property type="term" value="P:iron-sulfur cluster assembly"/>
    <property type="evidence" value="ECO:0007669"/>
    <property type="project" value="InterPro"/>
</dbReference>
<comment type="similarity">
    <text evidence="1">Belongs to the iron-sulfur cluster assembly SufBD family.</text>
</comment>
<keyword evidence="5" id="KW-1185">Reference proteome</keyword>
<dbReference type="NCBIfam" id="TIGR01980">
    <property type="entry name" value="sufB"/>
    <property type="match status" value="1"/>
</dbReference>
<dbReference type="PANTHER" id="PTHR30508:SF1">
    <property type="entry name" value="UPF0051 PROTEIN ABCI8, CHLOROPLASTIC-RELATED"/>
    <property type="match status" value="1"/>
</dbReference>
<reference evidence="4 5" key="1">
    <citation type="submission" date="2018-12" db="EMBL/GenBank/DDBJ databases">
        <title>Dyella dinghuensis sp. nov. DHOA06 and Dyella choica sp. nov. 4M-K27, isolated from forest soil.</title>
        <authorList>
            <person name="Qiu L.-H."/>
            <person name="Gao Z.-H."/>
        </authorList>
    </citation>
    <scope>NUCLEOTIDE SEQUENCE [LARGE SCALE GENOMIC DNA]</scope>
    <source>
        <strain evidence="4 5">4M-K27</strain>
    </source>
</reference>
<protein>
    <submittedName>
        <fullName evidence="4">Fe-S cluster assembly protein SufB</fullName>
    </submittedName>
</protein>
<dbReference type="EMBL" id="RYYV01000010">
    <property type="protein sequence ID" value="RUL74010.1"/>
    <property type="molecule type" value="Genomic_DNA"/>
</dbReference>
<dbReference type="AlphaFoldDB" id="A0A3S0WUX2"/>
<dbReference type="SUPFAM" id="SSF101960">
    <property type="entry name" value="Stabilizer of iron transporter SufD"/>
    <property type="match status" value="1"/>
</dbReference>
<sequence length="488" mass="53960">MTIENDSPAVLRDNAEVAAALGRRYEAGFVTDIETDSLPPGLSEDIVRQLSALKGEPEWMTDWRLKAYRHWLTMPMPNWAKLNIAPIDFQAISYYASPKNKPKSLDEVDPKLLETYDKLGVPLHERAKLAGVAVDAVFDSVSVGTTFRKELAEAGVIFCSMSEAIREHSELVQKYLGSVVPTGDNYFAALNSAVFSDGSFVFIPKGVRCPMELSTYFRINAGHTGQFERTLIIAEEGAYVSYLEGCTAPMRDENQLHAAVVELVALEQAQIKYSTVQNWYPGDEEGRGGIYNFVTKRGDCRGDDSKISWTQVETGSAITWKYPSCVLRGDRSVGEFYSVALTHHRQQADTGTKMIHQGKGTRSKIVSKGISAGRSSNSYRGLVKMEKGAEGARNYTQCDSLLIGKKCGAHTFPYMEVKNPTAIVEHEATTSKISDDQLFYCRSRGIGEEDAVSMIVDGFCKQVFRELPMEFAVEAKKLLEISLEGAVG</sequence>
<evidence type="ECO:0000313" key="4">
    <source>
        <dbReference type="EMBL" id="RUL74010.1"/>
    </source>
</evidence>
<dbReference type="InterPro" id="IPR037284">
    <property type="entry name" value="SUF_FeS_clus_asmbl_SufBD_sf"/>
</dbReference>
<organism evidence="4 5">
    <name type="scientific">Dyella choica</name>
    <dbReference type="NCBI Taxonomy" id="1927959"/>
    <lineage>
        <taxon>Bacteria</taxon>
        <taxon>Pseudomonadati</taxon>
        <taxon>Pseudomonadota</taxon>
        <taxon>Gammaproteobacteria</taxon>
        <taxon>Lysobacterales</taxon>
        <taxon>Rhodanobacteraceae</taxon>
        <taxon>Dyella</taxon>
    </lineage>
</organism>
<dbReference type="NCBIfam" id="NF008773">
    <property type="entry name" value="PRK11814.1"/>
    <property type="match status" value="1"/>
</dbReference>
<dbReference type="InterPro" id="IPR055346">
    <property type="entry name" value="Fe-S_cluster_assembly_SufBD"/>
</dbReference>
<name>A0A3S0WUX2_9GAMM</name>
<dbReference type="InterPro" id="IPR045595">
    <property type="entry name" value="SufBD_N"/>
</dbReference>
<dbReference type="InterPro" id="IPR000825">
    <property type="entry name" value="SUF_FeS_clus_asmbl_SufBD_core"/>
</dbReference>
<feature type="domain" description="SUF system FeS cluster assembly SufBD N-terminal" evidence="3">
    <location>
        <begin position="149"/>
        <end position="209"/>
    </location>
</feature>
<gene>
    <name evidence="4" type="primary">sufB</name>
    <name evidence="4" type="ORF">EKH80_14335</name>
</gene>
<dbReference type="OrthoDB" id="9803529at2"/>
<evidence type="ECO:0000313" key="5">
    <source>
        <dbReference type="Proteomes" id="UP000274358"/>
    </source>
</evidence>
<dbReference type="InterPro" id="IPR010231">
    <property type="entry name" value="SUF_FeS_clus_asmbl_SufB"/>
</dbReference>
<evidence type="ECO:0000256" key="1">
    <source>
        <dbReference type="ARBA" id="ARBA00043967"/>
    </source>
</evidence>
<dbReference type="Pfam" id="PF19295">
    <property type="entry name" value="SufBD_N"/>
    <property type="match status" value="1"/>
</dbReference>
<comment type="caution">
    <text evidence="4">The sequence shown here is derived from an EMBL/GenBank/DDBJ whole genome shotgun (WGS) entry which is preliminary data.</text>
</comment>
<dbReference type="Proteomes" id="UP000274358">
    <property type="component" value="Unassembled WGS sequence"/>
</dbReference>
<proteinExistence type="inferred from homology"/>
<accession>A0A3S0WUX2</accession>
<dbReference type="PANTHER" id="PTHR30508">
    <property type="entry name" value="FES CLUSTER ASSEMBLY PROTEIN SUF"/>
    <property type="match status" value="1"/>
</dbReference>
<evidence type="ECO:0000259" key="2">
    <source>
        <dbReference type="Pfam" id="PF01458"/>
    </source>
</evidence>
<dbReference type="Pfam" id="PF01458">
    <property type="entry name" value="SUFBD_core"/>
    <property type="match status" value="1"/>
</dbReference>